<organism evidence="2 3">
    <name type="scientific">Clostridium tepidiprofundi DSM 19306</name>
    <dbReference type="NCBI Taxonomy" id="1121338"/>
    <lineage>
        <taxon>Bacteria</taxon>
        <taxon>Bacillati</taxon>
        <taxon>Bacillota</taxon>
        <taxon>Clostridia</taxon>
        <taxon>Eubacteriales</taxon>
        <taxon>Clostridiaceae</taxon>
        <taxon>Clostridium</taxon>
    </lineage>
</organism>
<dbReference type="STRING" id="1121338.CLTEP_21390"/>
<keyword evidence="3" id="KW-1185">Reference proteome</keyword>
<evidence type="ECO:0000259" key="1">
    <source>
        <dbReference type="Pfam" id="PF01471"/>
    </source>
</evidence>
<dbReference type="PATRIC" id="fig|1121338.3.peg.2226"/>
<evidence type="ECO:0000313" key="2">
    <source>
        <dbReference type="EMBL" id="KYH33281.1"/>
    </source>
</evidence>
<dbReference type="InterPro" id="IPR036365">
    <property type="entry name" value="PGBD-like_sf"/>
</dbReference>
<dbReference type="Pfam" id="PF01471">
    <property type="entry name" value="PG_binding_1"/>
    <property type="match status" value="1"/>
</dbReference>
<proteinExistence type="predicted"/>
<evidence type="ECO:0000313" key="3">
    <source>
        <dbReference type="Proteomes" id="UP000075531"/>
    </source>
</evidence>
<dbReference type="InterPro" id="IPR036366">
    <property type="entry name" value="PGBDSf"/>
</dbReference>
<gene>
    <name evidence="2" type="ORF">CLTEP_21390</name>
</gene>
<sequence>MDKKRFLDKFKYKLQESKDREGVIHTEGICNPDCEVAYQGCGSCQTGCQTNCQKGCERSCQKSCQCSDEGCQSRCEHSCQCSVEGCQTCQKACEKHCMEACEHGCQETCEKSCQCSDEGCQNRCEHSCQCSVEGCQTCQKACEKHCMEACEHGCQETCEKSCQCSDEGCQNRCEHSCQCSVEGCQTCQKACEKHCMEACEHGCQETCEKSCQCSDEGCQNRCEHSCQCSVEGCQTCQKACEKHCMEVCEHECQKACEKSCQCSDEGCQTTCEHECQNCLGKCETTCQKSCQCSDEGCQNRCEHSCQCYVEGCQTCQKVCEYECQKACEKSCQCSDEGCQTTCEHECQNCLGKCETTCQKSCQCSDEGCQTCQTTCEHECQNCEGRCECSTQICDGGCQCTGEHKQQPCGEGVVHGLEPPNNINVSVNGNDVIITFSKGKNAYKTILNLFIKRDYQCKNLKEKEEKVYIGFCKLLKENSNSIIPCNEAEKALEDIHSVEQNDNNLIKILKEETVEERFEINGLQYGQEYIFKLKSISKDGEESEWTEYSKFNIADVEPPKVTNIDVLGNHVKITFTKGENADETVINGNMITLENLEPTKGEVFEFTLRKDKINEVYRKKYTFKLQSIAKNNKKSLFTKEYYFENDIKPYLKLGDKNYKVGIIKNYLKLINYSHISLDNSFDSNTMNAIAQIQKNIKENIDNKIKLDGNIYIGIIKYIQDILVSKDYAFRKGIMNNEKLKGIQEKLYAFGYYKLANNSLKKDIDGDFGPNTFNAVRDFQEKDDEFKYYSNYYEETSSLGFADPMTIDKLSEKYSLYSMGLSKEEIKEMQRKLIAIGYSCVLNGIYDMRTQDCIKYFKLYIGNTPVDKKLNTVVLEEIDAEYKKLNECRNCENGCLGCMNVSEMPCHYSCQGECEDGRDFASKFQLKICFY</sequence>
<name>A0A151B051_9CLOT</name>
<dbReference type="RefSeq" id="WP_066826548.1">
    <property type="nucleotide sequence ID" value="NZ_LTBA01000033.1"/>
</dbReference>
<protein>
    <submittedName>
        <fullName evidence="2">Putative peptidoglycan binding domain protein</fullName>
    </submittedName>
</protein>
<comment type="caution">
    <text evidence="2">The sequence shown here is derived from an EMBL/GenBank/DDBJ whole genome shotgun (WGS) entry which is preliminary data.</text>
</comment>
<dbReference type="SUPFAM" id="SSF47090">
    <property type="entry name" value="PGBD-like"/>
    <property type="match status" value="2"/>
</dbReference>
<dbReference type="Gene3D" id="1.10.101.10">
    <property type="entry name" value="PGBD-like superfamily/PGBD"/>
    <property type="match status" value="1"/>
</dbReference>
<dbReference type="AlphaFoldDB" id="A0A151B051"/>
<dbReference type="InterPro" id="IPR002477">
    <property type="entry name" value="Peptidoglycan-bd-like"/>
</dbReference>
<dbReference type="EMBL" id="LTBA01000033">
    <property type="protein sequence ID" value="KYH33281.1"/>
    <property type="molecule type" value="Genomic_DNA"/>
</dbReference>
<dbReference type="Proteomes" id="UP000075531">
    <property type="component" value="Unassembled WGS sequence"/>
</dbReference>
<dbReference type="OrthoDB" id="1829148at2"/>
<reference evidence="2 3" key="1">
    <citation type="submission" date="2016-02" db="EMBL/GenBank/DDBJ databases">
        <title>Genome sequence of Clostridium tepidiprofundi DSM 19306.</title>
        <authorList>
            <person name="Poehlein A."/>
            <person name="Daniel R."/>
        </authorList>
    </citation>
    <scope>NUCLEOTIDE SEQUENCE [LARGE SCALE GENOMIC DNA]</scope>
    <source>
        <strain evidence="2 3">DSM 19306</strain>
    </source>
</reference>
<accession>A0A151B051</accession>
<feature type="domain" description="Peptidoglycan binding-like" evidence="1">
    <location>
        <begin position="736"/>
        <end position="780"/>
    </location>
</feature>